<reference evidence="1 2" key="1">
    <citation type="submission" date="2016-10" db="EMBL/GenBank/DDBJ databases">
        <authorList>
            <person name="de Groot N.N."/>
        </authorList>
    </citation>
    <scope>NUCLEOTIDE SEQUENCE [LARGE SCALE GENOMIC DNA]</scope>
    <source>
        <strain evidence="1 2">DSM 22012</strain>
    </source>
</reference>
<proteinExistence type="predicted"/>
<dbReference type="OrthoDB" id="9859613at2"/>
<protein>
    <submittedName>
        <fullName evidence="1">Uncharacterized protein</fullName>
    </submittedName>
</protein>
<evidence type="ECO:0000313" key="1">
    <source>
        <dbReference type="EMBL" id="SEG20863.1"/>
    </source>
</evidence>
<dbReference type="AlphaFoldDB" id="A0A1H5Y9Y5"/>
<name>A0A1H5Y9Y5_9GAMM</name>
<dbReference type="RefSeq" id="WP_104002560.1">
    <property type="nucleotide sequence ID" value="NZ_FNVQ01000001.1"/>
</dbReference>
<dbReference type="Proteomes" id="UP000236745">
    <property type="component" value="Unassembled WGS sequence"/>
</dbReference>
<organism evidence="1 2">
    <name type="scientific">Marinobacterium lutimaris</name>
    <dbReference type="NCBI Taxonomy" id="568106"/>
    <lineage>
        <taxon>Bacteria</taxon>
        <taxon>Pseudomonadati</taxon>
        <taxon>Pseudomonadota</taxon>
        <taxon>Gammaproteobacteria</taxon>
        <taxon>Oceanospirillales</taxon>
        <taxon>Oceanospirillaceae</taxon>
        <taxon>Marinobacterium</taxon>
    </lineage>
</organism>
<dbReference type="EMBL" id="FNVQ01000001">
    <property type="protein sequence ID" value="SEG20863.1"/>
    <property type="molecule type" value="Genomic_DNA"/>
</dbReference>
<keyword evidence="2" id="KW-1185">Reference proteome</keyword>
<accession>A0A1H5Y9Y5</accession>
<gene>
    <name evidence="1" type="ORF">SAMN05444390_1011679</name>
</gene>
<evidence type="ECO:0000313" key="2">
    <source>
        <dbReference type="Proteomes" id="UP000236745"/>
    </source>
</evidence>
<sequence>MAIEESLRARINKLVEVYVGWVRQGPDPAGWHQPNSIQVWRDHKGFLPERSGMDRSNDKAIYESLFVREQHALFERAIFMFGRPSVCPDCRGVAHDDHCCVRCSGFQFVLAKGKVPDRYTVAILANEYYRDWTQPQIAAHFGLTLKAYEGRLTKAREIVALELLALDDYEAIKTELNAGALAMG</sequence>